<name>A0A9I9EK06_CUCME</name>
<evidence type="ECO:0000313" key="1">
    <source>
        <dbReference type="EnsemblPlants" id="MELO3C034824.2.1"/>
    </source>
</evidence>
<accession>A0A9I9EK06</accession>
<organism evidence="1">
    <name type="scientific">Cucumis melo</name>
    <name type="common">Muskmelon</name>
    <dbReference type="NCBI Taxonomy" id="3656"/>
    <lineage>
        <taxon>Eukaryota</taxon>
        <taxon>Viridiplantae</taxon>
        <taxon>Streptophyta</taxon>
        <taxon>Embryophyta</taxon>
        <taxon>Tracheophyta</taxon>
        <taxon>Spermatophyta</taxon>
        <taxon>Magnoliopsida</taxon>
        <taxon>eudicotyledons</taxon>
        <taxon>Gunneridae</taxon>
        <taxon>Pentapetalae</taxon>
        <taxon>rosids</taxon>
        <taxon>fabids</taxon>
        <taxon>Cucurbitales</taxon>
        <taxon>Cucurbitaceae</taxon>
        <taxon>Benincaseae</taxon>
        <taxon>Cucumis</taxon>
    </lineage>
</organism>
<dbReference type="EnsemblPlants" id="MELO3C034824.2.1">
    <property type="protein sequence ID" value="MELO3C034824.2.1"/>
    <property type="gene ID" value="MELO3C034824.2"/>
</dbReference>
<dbReference type="Gramene" id="MELO3C034824.2.1">
    <property type="protein sequence ID" value="MELO3C034824.2.1"/>
    <property type="gene ID" value="MELO3C034824.2"/>
</dbReference>
<dbReference type="AlphaFoldDB" id="A0A9I9EK06"/>
<protein>
    <submittedName>
        <fullName evidence="1">Uncharacterized protein</fullName>
    </submittedName>
</protein>
<proteinExistence type="predicted"/>
<reference evidence="1" key="1">
    <citation type="submission" date="2023-03" db="UniProtKB">
        <authorList>
            <consortium name="EnsemblPlants"/>
        </authorList>
    </citation>
    <scope>IDENTIFICATION</scope>
</reference>
<sequence>MVERSVRGRSQAEREGSYGQKLSNHYLNLNQLIAGDILWVDNADALHHATRHIEECK</sequence>